<keyword evidence="6" id="KW-0812">Transmembrane</keyword>
<feature type="domain" description="THD" evidence="7">
    <location>
        <begin position="207"/>
        <end position="320"/>
    </location>
</feature>
<proteinExistence type="inferred from homology"/>
<dbReference type="PANTHER" id="PTHR11471:SF13">
    <property type="entry name" value="TNF FAMILY PROFILE DOMAIN-CONTAINING PROTEIN"/>
    <property type="match status" value="1"/>
</dbReference>
<keyword evidence="3" id="KW-0202">Cytokine</keyword>
<feature type="compositionally biased region" description="Basic residues" evidence="5">
    <location>
        <begin position="172"/>
        <end position="189"/>
    </location>
</feature>
<keyword evidence="9" id="KW-1185">Reference proteome</keyword>
<evidence type="ECO:0000313" key="9">
    <source>
        <dbReference type="Proteomes" id="UP001634394"/>
    </source>
</evidence>
<dbReference type="SUPFAM" id="SSF49842">
    <property type="entry name" value="TNF-like"/>
    <property type="match status" value="1"/>
</dbReference>
<evidence type="ECO:0000256" key="3">
    <source>
        <dbReference type="ARBA" id="ARBA00022514"/>
    </source>
</evidence>
<comment type="similarity">
    <text evidence="2">Belongs to the tumor necrosis factor family.</text>
</comment>
<comment type="caution">
    <text evidence="8">The sequence shown here is derived from an EMBL/GenBank/DDBJ whole genome shotgun (WGS) entry which is preliminary data.</text>
</comment>
<evidence type="ECO:0000256" key="5">
    <source>
        <dbReference type="SAM" id="MobiDB-lite"/>
    </source>
</evidence>
<dbReference type="Proteomes" id="UP001634394">
    <property type="component" value="Unassembled WGS sequence"/>
</dbReference>
<protein>
    <recommendedName>
        <fullName evidence="7">THD domain-containing protein</fullName>
    </recommendedName>
</protein>
<sequence length="322" mass="37809">MFDVYADNDGLSNSDQMIVFVRKCNSRLDTLRQSANHNAHLNIACLRVDIKCHRCTKRHYVCILMAVFLFIGTSYFYVRFQQLARDLNELRVQIRLLQGKSNKKLNIYRHKGFSSTFTTETTKKVSSDRENADIDDFSDNLPHNRYKEQMKELRLVRQRKERQEIQGFRGRGSFKRKRRSPKRKKDKNAKVRMKLNLRNHSWKLAEWVSQRSQYFDHSNGEILIKKSGFYLMYAQVTLIGSRKRGFYVKKMSRTADGTYVAYIISTCTRFSDEDDSSSGNDSCSVHRPCRLDAGDRLLIEPIFKQDILYSSSYTYFGLIKMG</sequence>
<evidence type="ECO:0000256" key="1">
    <source>
        <dbReference type="ARBA" id="ARBA00004370"/>
    </source>
</evidence>
<comment type="subcellular location">
    <subcellularLocation>
        <location evidence="1">Membrane</location>
    </subcellularLocation>
</comment>
<feature type="transmembrane region" description="Helical" evidence="6">
    <location>
        <begin position="60"/>
        <end position="78"/>
    </location>
</feature>
<dbReference type="InterPro" id="IPR006052">
    <property type="entry name" value="TNF_dom"/>
</dbReference>
<dbReference type="GO" id="GO:0016020">
    <property type="term" value="C:membrane"/>
    <property type="evidence" value="ECO:0007669"/>
    <property type="project" value="UniProtKB-SubCell"/>
</dbReference>
<dbReference type="Gene3D" id="2.60.120.40">
    <property type="match status" value="1"/>
</dbReference>
<dbReference type="GO" id="GO:0005125">
    <property type="term" value="F:cytokine activity"/>
    <property type="evidence" value="ECO:0007669"/>
    <property type="project" value="UniProtKB-KW"/>
</dbReference>
<evidence type="ECO:0000256" key="6">
    <source>
        <dbReference type="SAM" id="Phobius"/>
    </source>
</evidence>
<feature type="region of interest" description="Disordered" evidence="5">
    <location>
        <begin position="167"/>
        <end position="189"/>
    </location>
</feature>
<dbReference type="PANTHER" id="PTHR11471">
    <property type="entry name" value="TUMOR NECROSIS FACTOR FAMILY MEMBER"/>
    <property type="match status" value="1"/>
</dbReference>
<keyword evidence="6" id="KW-1133">Transmembrane helix</keyword>
<dbReference type="EMBL" id="JBJQND010000016">
    <property type="protein sequence ID" value="KAL3848478.1"/>
    <property type="molecule type" value="Genomic_DNA"/>
</dbReference>
<evidence type="ECO:0000313" key="8">
    <source>
        <dbReference type="EMBL" id="KAL3848478.1"/>
    </source>
</evidence>
<evidence type="ECO:0000256" key="4">
    <source>
        <dbReference type="ARBA" id="ARBA00023136"/>
    </source>
</evidence>
<dbReference type="AlphaFoldDB" id="A0ABD3UK33"/>
<reference evidence="8 9" key="1">
    <citation type="submission" date="2024-11" db="EMBL/GenBank/DDBJ databases">
        <title>Chromosome-level genome assembly of the freshwater bivalve Anodonta woodiana.</title>
        <authorList>
            <person name="Chen X."/>
        </authorList>
    </citation>
    <scope>NUCLEOTIDE SEQUENCE [LARGE SCALE GENOMIC DNA]</scope>
    <source>
        <strain evidence="8">MN2024</strain>
        <tissue evidence="8">Gills</tissue>
    </source>
</reference>
<dbReference type="InterPro" id="IPR008983">
    <property type="entry name" value="Tumour_necrosis_fac-like_dom"/>
</dbReference>
<name>A0ABD3UK33_SINWO</name>
<accession>A0ABD3UK33</accession>
<dbReference type="GO" id="GO:0005615">
    <property type="term" value="C:extracellular space"/>
    <property type="evidence" value="ECO:0007669"/>
    <property type="project" value="UniProtKB-KW"/>
</dbReference>
<evidence type="ECO:0000259" key="7">
    <source>
        <dbReference type="Pfam" id="PF00229"/>
    </source>
</evidence>
<gene>
    <name evidence="8" type="ORF">ACJMK2_019331</name>
</gene>
<keyword evidence="4 6" id="KW-0472">Membrane</keyword>
<dbReference type="Pfam" id="PF00229">
    <property type="entry name" value="TNF"/>
    <property type="match status" value="1"/>
</dbReference>
<evidence type="ECO:0000256" key="2">
    <source>
        <dbReference type="ARBA" id="ARBA00008670"/>
    </source>
</evidence>
<organism evidence="8 9">
    <name type="scientific">Sinanodonta woodiana</name>
    <name type="common">Chinese pond mussel</name>
    <name type="synonym">Anodonta woodiana</name>
    <dbReference type="NCBI Taxonomy" id="1069815"/>
    <lineage>
        <taxon>Eukaryota</taxon>
        <taxon>Metazoa</taxon>
        <taxon>Spiralia</taxon>
        <taxon>Lophotrochozoa</taxon>
        <taxon>Mollusca</taxon>
        <taxon>Bivalvia</taxon>
        <taxon>Autobranchia</taxon>
        <taxon>Heteroconchia</taxon>
        <taxon>Palaeoheterodonta</taxon>
        <taxon>Unionida</taxon>
        <taxon>Unionoidea</taxon>
        <taxon>Unionidae</taxon>
        <taxon>Unioninae</taxon>
        <taxon>Sinanodonta</taxon>
    </lineage>
</organism>